<organism evidence="1 2">
    <name type="scientific">Peptoniphilus senegalensis</name>
    <dbReference type="NCBI Taxonomy" id="1465757"/>
    <lineage>
        <taxon>Bacteria</taxon>
        <taxon>Bacillati</taxon>
        <taxon>Bacillota</taxon>
        <taxon>Tissierellia</taxon>
        <taxon>Tissierellales</taxon>
        <taxon>Peptoniphilaceae</taxon>
        <taxon>Peptoniphilus</taxon>
    </lineage>
</organism>
<protein>
    <submittedName>
        <fullName evidence="1">Uncharacterized protein</fullName>
    </submittedName>
</protein>
<name>A0ABV1J176_9FIRM</name>
<reference evidence="1 2" key="1">
    <citation type="submission" date="2024-04" db="EMBL/GenBank/DDBJ databases">
        <title>Human intestinal bacterial collection.</title>
        <authorList>
            <person name="Pauvert C."/>
            <person name="Hitch T.C.A."/>
            <person name="Clavel T."/>
        </authorList>
    </citation>
    <scope>NUCLEOTIDE SEQUENCE [LARGE SCALE GENOMIC DNA]</scope>
    <source>
        <strain evidence="1 2">CLA-SR-H019</strain>
    </source>
</reference>
<proteinExistence type="predicted"/>
<keyword evidence="2" id="KW-1185">Reference proteome</keyword>
<dbReference type="EMBL" id="JBBNPP010000008">
    <property type="protein sequence ID" value="MEQ3346896.1"/>
    <property type="molecule type" value="Genomic_DNA"/>
</dbReference>
<sequence length="134" mass="15225">MNVVVQDVQIADKLKNKFKTIYGIDDVAEFLSETFLYCLQRKNKVVDNKVDFQDAPLLAEVSYECPLLHVKFVEEVKGVPKKNYEITQIFPNGISPELEEEFSRIQAKPSNLEAPSNLIALSVEASEKYLLKST</sequence>
<evidence type="ECO:0000313" key="2">
    <source>
        <dbReference type="Proteomes" id="UP001491691"/>
    </source>
</evidence>
<gene>
    <name evidence="1" type="ORF">AAA073_05550</name>
</gene>
<accession>A0ABV1J176</accession>
<comment type="caution">
    <text evidence="1">The sequence shown here is derived from an EMBL/GenBank/DDBJ whole genome shotgun (WGS) entry which is preliminary data.</text>
</comment>
<dbReference type="Proteomes" id="UP001491691">
    <property type="component" value="Unassembled WGS sequence"/>
</dbReference>
<evidence type="ECO:0000313" key="1">
    <source>
        <dbReference type="EMBL" id="MEQ3346896.1"/>
    </source>
</evidence>